<dbReference type="WBParaSite" id="RSKR_0001099100.1">
    <property type="protein sequence ID" value="RSKR_0001099100.1"/>
    <property type="gene ID" value="RSKR_0001099100"/>
</dbReference>
<name>A0AC35UHN2_9BILA</name>
<evidence type="ECO:0000313" key="1">
    <source>
        <dbReference type="Proteomes" id="UP000095286"/>
    </source>
</evidence>
<protein>
    <submittedName>
        <fullName evidence="2">Histone H2A</fullName>
    </submittedName>
</protein>
<evidence type="ECO:0000313" key="2">
    <source>
        <dbReference type="WBParaSite" id="RSKR_0001099100.1"/>
    </source>
</evidence>
<accession>A0AC35UHN2</accession>
<reference evidence="2" key="1">
    <citation type="submission" date="2016-11" db="UniProtKB">
        <authorList>
            <consortium name="WormBaseParasite"/>
        </authorList>
    </citation>
    <scope>IDENTIFICATION</scope>
    <source>
        <strain evidence="2">KR3021</strain>
    </source>
</reference>
<dbReference type="Proteomes" id="UP000095286">
    <property type="component" value="Unplaced"/>
</dbReference>
<organism evidence="1 2">
    <name type="scientific">Rhabditophanes sp. KR3021</name>
    <dbReference type="NCBI Taxonomy" id="114890"/>
    <lineage>
        <taxon>Eukaryota</taxon>
        <taxon>Metazoa</taxon>
        <taxon>Ecdysozoa</taxon>
        <taxon>Nematoda</taxon>
        <taxon>Chromadorea</taxon>
        <taxon>Rhabditida</taxon>
        <taxon>Tylenchina</taxon>
        <taxon>Panagrolaimomorpha</taxon>
        <taxon>Strongyloidoidea</taxon>
        <taxon>Alloionematidae</taxon>
        <taxon>Rhabditophanes</taxon>
    </lineage>
</organism>
<proteinExistence type="predicted"/>
<sequence>MARTKSTPTDPNAPAKKRHIPVRPPGIKSVSKSIRAGLQFPVGRILTALRRGNYAPIVRQLSAVYMGAVLEYLTAEILELAGNIARDRKKVRINARHLSLAIRSDEELNHLLKDVTISDGGVIPHIHPAMLVAKKGHLNLPKSNKSSQNDDSENINPNIQM</sequence>